<evidence type="ECO:0000256" key="1">
    <source>
        <dbReference type="ARBA" id="ARBA00000189"/>
    </source>
</evidence>
<dbReference type="InterPro" id="IPR002016">
    <property type="entry name" value="Haem_peroxidase"/>
</dbReference>
<evidence type="ECO:0000256" key="3">
    <source>
        <dbReference type="ARBA" id="ARBA00002322"/>
    </source>
</evidence>
<keyword evidence="10" id="KW-0349">Heme</keyword>
<dbReference type="SMART" id="SM00320">
    <property type="entry name" value="WD40"/>
    <property type="match status" value="2"/>
</dbReference>
<evidence type="ECO:0000256" key="18">
    <source>
        <dbReference type="PIRSR" id="PIRSR600823-5"/>
    </source>
</evidence>
<dbReference type="GO" id="GO:0000407">
    <property type="term" value="C:phagophore assembly site"/>
    <property type="evidence" value="ECO:0007669"/>
    <property type="project" value="UniProtKB-SubCell"/>
</dbReference>
<evidence type="ECO:0000256" key="5">
    <source>
        <dbReference type="ARBA" id="ARBA00004329"/>
    </source>
</evidence>
<dbReference type="GO" id="GO:0020037">
    <property type="term" value="F:heme binding"/>
    <property type="evidence" value="ECO:0007669"/>
    <property type="project" value="InterPro"/>
</dbReference>
<evidence type="ECO:0000256" key="17">
    <source>
        <dbReference type="PIRSR" id="PIRSR600823-3"/>
    </source>
</evidence>
<dbReference type="GO" id="GO:0005773">
    <property type="term" value="C:vacuole"/>
    <property type="evidence" value="ECO:0007669"/>
    <property type="project" value="UniProtKB-SubCell"/>
</dbReference>
<dbReference type="EMBL" id="LR999458">
    <property type="protein sequence ID" value="CAE6240779.1"/>
    <property type="molecule type" value="Genomic_DNA"/>
</dbReference>
<dbReference type="InterPro" id="IPR000823">
    <property type="entry name" value="Peroxidase_pln"/>
</dbReference>
<reference evidence="22" key="1">
    <citation type="submission" date="2021-01" db="EMBL/GenBank/DDBJ databases">
        <authorList>
            <person name="Bezrukov I."/>
        </authorList>
    </citation>
    <scope>NUCLEOTIDE SEQUENCE</scope>
</reference>
<dbReference type="GO" id="GO:0140825">
    <property type="term" value="F:lactoperoxidase activity"/>
    <property type="evidence" value="ECO:0007669"/>
    <property type="project" value="UniProtKB-EC"/>
</dbReference>
<evidence type="ECO:0000256" key="4">
    <source>
        <dbReference type="ARBA" id="ARBA00004116"/>
    </source>
</evidence>
<feature type="compositionally biased region" description="Basic and acidic residues" evidence="20">
    <location>
        <begin position="574"/>
        <end position="584"/>
    </location>
</feature>
<evidence type="ECO:0000256" key="19">
    <source>
        <dbReference type="RuleBase" id="RU004241"/>
    </source>
</evidence>
<dbReference type="GO" id="GO:0006914">
    <property type="term" value="P:autophagy"/>
    <property type="evidence" value="ECO:0007669"/>
    <property type="project" value="InterPro"/>
</dbReference>
<feature type="region of interest" description="Disordered" evidence="20">
    <location>
        <begin position="573"/>
        <end position="592"/>
    </location>
</feature>
<keyword evidence="8" id="KW-0964">Secreted</keyword>
<dbReference type="Pfam" id="PF00141">
    <property type="entry name" value="peroxidase"/>
    <property type="match status" value="1"/>
</dbReference>
<keyword evidence="9" id="KW-0575">Peroxidase</keyword>
<dbReference type="InterPro" id="IPR048382">
    <property type="entry name" value="BCAS3_WD40"/>
</dbReference>
<feature type="disulfide bond" evidence="18">
    <location>
        <begin position="873"/>
        <end position="903"/>
    </location>
</feature>
<dbReference type="EC" id="1.11.1.7" evidence="7"/>
<dbReference type="GO" id="GO:0042594">
    <property type="term" value="P:response to starvation"/>
    <property type="evidence" value="ECO:0007669"/>
    <property type="project" value="TreeGrafter"/>
</dbReference>
<evidence type="ECO:0000256" key="16">
    <source>
        <dbReference type="PIRSR" id="PIRSR600823-2"/>
    </source>
</evidence>
<feature type="compositionally biased region" description="Polar residues" evidence="20">
    <location>
        <begin position="697"/>
        <end position="714"/>
    </location>
</feature>
<dbReference type="InterPro" id="IPR001680">
    <property type="entry name" value="WD40_rpt"/>
</dbReference>
<dbReference type="PRINTS" id="PR00461">
    <property type="entry name" value="PLPEROXIDASE"/>
</dbReference>
<evidence type="ECO:0000313" key="23">
    <source>
        <dbReference type="Proteomes" id="UP000682877"/>
    </source>
</evidence>
<dbReference type="InterPro" id="IPR015943">
    <property type="entry name" value="WD40/YVTN_repeat-like_dom_sf"/>
</dbReference>
<comment type="cofactor">
    <cofactor evidence="2">
        <name>heme b</name>
        <dbReference type="ChEBI" id="CHEBI:60344"/>
    </cofactor>
</comment>
<dbReference type="SUPFAM" id="SSF50978">
    <property type="entry name" value="WD40 repeat-like"/>
    <property type="match status" value="1"/>
</dbReference>
<dbReference type="PRINTS" id="PR00458">
    <property type="entry name" value="PEROXIDASE"/>
</dbReference>
<feature type="domain" description="Plant heme peroxidase family profile" evidence="21">
    <location>
        <begin position="791"/>
        <end position="996"/>
    </location>
</feature>
<dbReference type="Gene3D" id="1.10.420.10">
    <property type="entry name" value="Peroxidase, domain 2"/>
    <property type="match status" value="1"/>
</dbReference>
<keyword evidence="12" id="KW-0732">Signal</keyword>
<evidence type="ECO:0000256" key="15">
    <source>
        <dbReference type="ARBA" id="ARBA00023157"/>
    </source>
</evidence>
<dbReference type="GO" id="GO:0046872">
    <property type="term" value="F:metal ion binding"/>
    <property type="evidence" value="ECO:0007669"/>
    <property type="project" value="UniProtKB-KW"/>
</dbReference>
<accession>A0A8S2B0I6</accession>
<evidence type="ECO:0000256" key="6">
    <source>
        <dbReference type="ARBA" id="ARBA00004613"/>
    </source>
</evidence>
<keyword evidence="11 17" id="KW-0479">Metal-binding</keyword>
<dbReference type="AlphaFoldDB" id="A0A8S2B0I6"/>
<sequence length="996" mass="109035">MRKNGDGSSSKSPDGVMSRSARSSFRALSNCLKVISSGASTVARSAVSAASSAVRDVDSHHDQVLWAGFDNLQKEDGDTRRVLLLAFKSGFQVWDVEDTENVHVIVSTHDGQAFFMQMLLNPIKSGALDDRFYKSRPLLAVCGDSWEEHSSKKISSDNSGSETVATPTNVYVYSLKSQSYVHTMKFRATIYSVRCCSRIVAVQQAAQIDCFDAATLEMDYRIVTNSIVCGSSGVGYGPLAVGPRWIAYSGSRIATSSSAIFTSDLLSLSSSPSVAQFARDSSKQLASGIVNLGDKGYKSLTRYCAEVLPNPYIPGLKSIGVSNENVPDAESIGMVIVKDITNKSVITQFKAHKSPISALCFDPSGLLLVTASIQGHNINVFRIMPTISTSRAVKKTTFAHLFRLQRGFTNAVIQDICFSSDSNLIVVSSSRGTSHLFEINPEKEGDSPVPMSAISRIRSESSSGWIGTVSDAASAAAGMVGGSVPGTITSTFCYCDEKSNNNYYGSVADMCSKTNLLVFAPSGCMTQYALRENTSGAGHETAAMTGFDFESGLETEGKLAVDPIRKWSIIQNRSRRETQDHHGDIYGGGTSVDSKSKVFPEVVRKQSVEEAWKVTKQGTTLVEDKRHLYIFEAELQTHLPTQLPLWARRKFRFQELVLNRGEDISGGGGEMEIEGIQTRTIEARTRDPVPVWGYLQSPRSQQVTNESMQSPSTTTEDDKVAPLEGHGTETDLGAVHSEEETQSESVDKEGLVLAVALCITTFVFPTTAQLRPHFYINSCPSVEEVVRNVVLEKIKQTLVTIPATLRLFFHDCFVNVGGPSYQVELGRFDGLVSTAASVEGKLPGPNDNVNKLSAIFKRIKLTLDAMIALSAHCIFNRIYNFNRTHIVDPTLNKAYAKELQLACPKKFDPRIAINIDPVSPRKFDNIYFKNLQQGNGLFTSDQVLFTDNRTRPFVDAWANDSLAFNRAFVISMRKLGRVGIKTSQQGNIRSDCRVFN</sequence>
<dbReference type="Gene3D" id="1.10.520.10">
    <property type="match status" value="1"/>
</dbReference>
<evidence type="ECO:0000256" key="8">
    <source>
        <dbReference type="ARBA" id="ARBA00022525"/>
    </source>
</evidence>
<proteinExistence type="inferred from homology"/>
<comment type="cofactor">
    <cofactor evidence="17">
        <name>Ca(2+)</name>
        <dbReference type="ChEBI" id="CHEBI:29108"/>
    </cofactor>
    <text evidence="17">Binds 2 calcium ions per subunit.</text>
</comment>
<dbReference type="PROSITE" id="PS50873">
    <property type="entry name" value="PEROXIDASE_4"/>
    <property type="match status" value="1"/>
</dbReference>
<keyword evidence="14" id="KW-0408">Iron</keyword>
<dbReference type="InterPro" id="IPR045142">
    <property type="entry name" value="BCAS3-like"/>
</dbReference>
<feature type="binding site" evidence="17">
    <location>
        <position position="924"/>
    </location>
    <ligand>
        <name>Ca(2+)</name>
        <dbReference type="ChEBI" id="CHEBI:29108"/>
        <label>2</label>
    </ligand>
</feature>
<keyword evidence="13" id="KW-0560">Oxidoreductase</keyword>
<evidence type="ECO:0000256" key="13">
    <source>
        <dbReference type="ARBA" id="ARBA00023002"/>
    </source>
</evidence>
<comment type="subcellular location">
    <subcellularLocation>
        <location evidence="5">Preautophagosomal structure</location>
    </subcellularLocation>
    <subcellularLocation>
        <location evidence="6">Secreted</location>
    </subcellularLocation>
    <subcellularLocation>
        <location evidence="4">Vacuole</location>
    </subcellularLocation>
</comment>
<evidence type="ECO:0000256" key="14">
    <source>
        <dbReference type="ARBA" id="ARBA00023004"/>
    </source>
</evidence>
<protein>
    <recommendedName>
        <fullName evidence="7">peroxidase</fullName>
        <ecNumber evidence="7">1.11.1.7</ecNumber>
    </recommendedName>
</protein>
<dbReference type="GO" id="GO:0005576">
    <property type="term" value="C:extracellular region"/>
    <property type="evidence" value="ECO:0007669"/>
    <property type="project" value="UniProtKB-SubCell"/>
</dbReference>
<organism evidence="22 23">
    <name type="scientific">Arabidopsis arenosa</name>
    <name type="common">Sand rock-cress</name>
    <name type="synonym">Cardaminopsis arenosa</name>
    <dbReference type="NCBI Taxonomy" id="38785"/>
    <lineage>
        <taxon>Eukaryota</taxon>
        <taxon>Viridiplantae</taxon>
        <taxon>Streptophyta</taxon>
        <taxon>Embryophyta</taxon>
        <taxon>Tracheophyta</taxon>
        <taxon>Spermatophyta</taxon>
        <taxon>Magnoliopsida</taxon>
        <taxon>eudicotyledons</taxon>
        <taxon>Gunneridae</taxon>
        <taxon>Pentapetalae</taxon>
        <taxon>rosids</taxon>
        <taxon>malvids</taxon>
        <taxon>Brassicales</taxon>
        <taxon>Brassicaceae</taxon>
        <taxon>Camelineae</taxon>
        <taxon>Arabidopsis</taxon>
    </lineage>
</organism>
<comment type="similarity">
    <text evidence="19">Belongs to the peroxidase family.</text>
</comment>
<dbReference type="Pfam" id="PF21034">
    <property type="entry name" value="BCAS3_WD40"/>
    <property type="match status" value="1"/>
</dbReference>
<comment type="function">
    <text evidence="3">Removal of H(2)O(2), oxidation of toxic reductants, biosynthesis and degradation of lignin, suberization, auxin catabolism, response to environmental stresses such as wounding, pathogen attack and oxidative stress. These functions might be dependent on each isozyme/isoform in each plant tissue.</text>
</comment>
<dbReference type="InterPro" id="IPR036322">
    <property type="entry name" value="WD40_repeat_dom_sf"/>
</dbReference>
<feature type="compositionally biased region" description="Basic and acidic residues" evidence="20">
    <location>
        <begin position="716"/>
        <end position="729"/>
    </location>
</feature>
<evidence type="ECO:0000256" key="11">
    <source>
        <dbReference type="ARBA" id="ARBA00022723"/>
    </source>
</evidence>
<feature type="binding site" evidence="16">
    <location>
        <position position="843"/>
    </location>
    <ligand>
        <name>substrate</name>
    </ligand>
</feature>
<feature type="binding site" evidence="17">
    <location>
        <position position="916"/>
    </location>
    <ligand>
        <name>Ca(2+)</name>
        <dbReference type="ChEBI" id="CHEBI:29108"/>
        <label>2</label>
    </ligand>
</feature>
<keyword evidence="15 18" id="KW-1015">Disulfide bond</keyword>
<dbReference type="InterPro" id="IPR022175">
    <property type="entry name" value="BCAS3_dom"/>
</dbReference>
<dbReference type="Gene3D" id="2.130.10.10">
    <property type="entry name" value="YVTN repeat-like/Quinoprotein amine dehydrogenase"/>
    <property type="match status" value="1"/>
</dbReference>
<keyword evidence="17" id="KW-0106">Calcium</keyword>
<dbReference type="PANTHER" id="PTHR13268:SF7">
    <property type="entry name" value="AUTOPHAGY-RELATED PROTEIN 18F"/>
    <property type="match status" value="1"/>
</dbReference>
<gene>
    <name evidence="22" type="ORF">AARE701A_LOCUS21513</name>
</gene>
<dbReference type="SUPFAM" id="SSF48113">
    <property type="entry name" value="Heme-dependent peroxidases"/>
    <property type="match status" value="1"/>
</dbReference>
<evidence type="ECO:0000256" key="12">
    <source>
        <dbReference type="ARBA" id="ARBA00022729"/>
    </source>
</evidence>
<evidence type="ECO:0000256" key="20">
    <source>
        <dbReference type="SAM" id="MobiDB-lite"/>
    </source>
</evidence>
<dbReference type="FunFam" id="1.10.420.10:FF:000001">
    <property type="entry name" value="Peroxidase"/>
    <property type="match status" value="1"/>
</dbReference>
<dbReference type="InterPro" id="IPR010255">
    <property type="entry name" value="Haem_peroxidase_sf"/>
</dbReference>
<dbReference type="Proteomes" id="UP000682877">
    <property type="component" value="Chromosome 8"/>
</dbReference>
<name>A0A8S2B0I6_ARAAE</name>
<keyword evidence="23" id="KW-1185">Reference proteome</keyword>
<evidence type="ECO:0000256" key="2">
    <source>
        <dbReference type="ARBA" id="ARBA00001970"/>
    </source>
</evidence>
<dbReference type="PANTHER" id="PTHR13268">
    <property type="entry name" value="BREAST CARCINOMA AMPLIFIED SEQUENCE 3"/>
    <property type="match status" value="1"/>
</dbReference>
<evidence type="ECO:0000256" key="9">
    <source>
        <dbReference type="ARBA" id="ARBA00022559"/>
    </source>
</evidence>
<feature type="region of interest" description="Disordered" evidence="20">
    <location>
        <begin position="696"/>
        <end position="743"/>
    </location>
</feature>
<evidence type="ECO:0000256" key="7">
    <source>
        <dbReference type="ARBA" id="ARBA00012313"/>
    </source>
</evidence>
<dbReference type="Pfam" id="PF12490">
    <property type="entry name" value="BCAS3"/>
    <property type="match status" value="1"/>
</dbReference>
<dbReference type="GO" id="GO:0006979">
    <property type="term" value="P:response to oxidative stress"/>
    <property type="evidence" value="ECO:0007669"/>
    <property type="project" value="InterPro"/>
</dbReference>
<evidence type="ECO:0000313" key="22">
    <source>
        <dbReference type="EMBL" id="CAE6240779.1"/>
    </source>
</evidence>
<evidence type="ECO:0000256" key="10">
    <source>
        <dbReference type="ARBA" id="ARBA00022617"/>
    </source>
</evidence>
<evidence type="ECO:0000259" key="21">
    <source>
        <dbReference type="PROSITE" id="PS50873"/>
    </source>
</evidence>
<comment type="catalytic activity">
    <reaction evidence="1">
        <text>2 a phenolic donor + H2O2 = 2 a phenolic radical donor + 2 H2O</text>
        <dbReference type="Rhea" id="RHEA:56136"/>
        <dbReference type="ChEBI" id="CHEBI:15377"/>
        <dbReference type="ChEBI" id="CHEBI:16240"/>
        <dbReference type="ChEBI" id="CHEBI:139520"/>
        <dbReference type="ChEBI" id="CHEBI:139521"/>
        <dbReference type="EC" id="1.11.1.7"/>
    </reaction>
</comment>